<evidence type="ECO:0000313" key="4">
    <source>
        <dbReference type="Proteomes" id="UP000188354"/>
    </source>
</evidence>
<protein>
    <recommendedName>
        <fullName evidence="1">DNA-directed RNA polymerase subunit</fullName>
    </recommendedName>
</protein>
<dbReference type="Proteomes" id="UP000188354">
    <property type="component" value="Chromosome LG17"/>
</dbReference>
<feature type="compositionally biased region" description="Polar residues" evidence="2">
    <location>
        <begin position="23"/>
        <end position="34"/>
    </location>
</feature>
<keyword evidence="1" id="KW-0240">DNA-directed RNA polymerase</keyword>
<feature type="compositionally biased region" description="Basic and acidic residues" evidence="2">
    <location>
        <begin position="11"/>
        <end position="22"/>
    </location>
</feature>
<keyword evidence="1" id="KW-0539">Nucleus</keyword>
<accession>A0A1J7H1Q3</accession>
<dbReference type="GO" id="GO:0005634">
    <property type="term" value="C:nucleus"/>
    <property type="evidence" value="ECO:0007669"/>
    <property type="project" value="UniProtKB-SubCell"/>
</dbReference>
<dbReference type="PANTHER" id="PTHR12709:SF3">
    <property type="entry name" value="DNA-DIRECTED RNA POLYMERASE V SUBUNIT 7"/>
    <property type="match status" value="1"/>
</dbReference>
<keyword evidence="4" id="KW-1185">Reference proteome</keyword>
<dbReference type="GO" id="GO:0003727">
    <property type="term" value="F:single-stranded RNA binding"/>
    <property type="evidence" value="ECO:0007669"/>
    <property type="project" value="TreeGrafter"/>
</dbReference>
<organism evidence="3 4">
    <name type="scientific">Lupinus angustifolius</name>
    <name type="common">Narrow-leaved blue lupine</name>
    <dbReference type="NCBI Taxonomy" id="3871"/>
    <lineage>
        <taxon>Eukaryota</taxon>
        <taxon>Viridiplantae</taxon>
        <taxon>Streptophyta</taxon>
        <taxon>Embryophyta</taxon>
        <taxon>Tracheophyta</taxon>
        <taxon>Spermatophyta</taxon>
        <taxon>Magnoliopsida</taxon>
        <taxon>eudicotyledons</taxon>
        <taxon>Gunneridae</taxon>
        <taxon>Pentapetalae</taxon>
        <taxon>rosids</taxon>
        <taxon>fabids</taxon>
        <taxon>Fabales</taxon>
        <taxon>Fabaceae</taxon>
        <taxon>Papilionoideae</taxon>
        <taxon>50 kb inversion clade</taxon>
        <taxon>genistoids sensu lato</taxon>
        <taxon>core genistoids</taxon>
        <taxon>Genisteae</taxon>
        <taxon>Lupinus</taxon>
    </lineage>
</organism>
<evidence type="ECO:0000256" key="1">
    <source>
        <dbReference type="RuleBase" id="RU369086"/>
    </source>
</evidence>
<dbReference type="Gene3D" id="2.40.50.140">
    <property type="entry name" value="Nucleic acid-binding proteins"/>
    <property type="match status" value="1"/>
</dbReference>
<dbReference type="EMBL" id="CM007377">
    <property type="protein sequence ID" value="OIV94306.1"/>
    <property type="molecule type" value="Genomic_DNA"/>
</dbReference>
<dbReference type="Gramene" id="OIV94306">
    <property type="protein sequence ID" value="OIV94306"/>
    <property type="gene ID" value="TanjilG_19312"/>
</dbReference>
<feature type="region of interest" description="Disordered" evidence="2">
    <location>
        <begin position="1"/>
        <end position="42"/>
    </location>
</feature>
<evidence type="ECO:0000256" key="2">
    <source>
        <dbReference type="SAM" id="MobiDB-lite"/>
    </source>
</evidence>
<dbReference type="InterPro" id="IPR045113">
    <property type="entry name" value="Rpb7-like"/>
</dbReference>
<dbReference type="GO" id="GO:0006352">
    <property type="term" value="P:DNA-templated transcription initiation"/>
    <property type="evidence" value="ECO:0007669"/>
    <property type="project" value="UniProtKB-UniRule"/>
</dbReference>
<sequence length="147" mass="16474">MSNASTINHHRPPERLCREEGNQRSGLLSCSGHTGENRRRKSQTSYWGSGDVLFPVVFNAITFKIFKGEILEGVVHKVLKHGVFMRCGPIENVYLSNLKMPGYHYVPGENPCFMNEKMSKVGKDVAVRFCCHWYKVDGGRKGVSGVG</sequence>
<dbReference type="InterPro" id="IPR012340">
    <property type="entry name" value="NA-bd_OB-fold"/>
</dbReference>
<dbReference type="AlphaFoldDB" id="A0A1J7H1Q3"/>
<reference evidence="3 4" key="1">
    <citation type="journal article" date="2017" name="Plant Biotechnol. J.">
        <title>A comprehensive draft genome sequence for lupin (Lupinus angustifolius), an emerging health food: insights into plant-microbe interactions and legume evolution.</title>
        <authorList>
            <person name="Hane J.K."/>
            <person name="Ming Y."/>
            <person name="Kamphuis L.G."/>
            <person name="Nelson M.N."/>
            <person name="Garg G."/>
            <person name="Atkins C.A."/>
            <person name="Bayer P.E."/>
            <person name="Bravo A."/>
            <person name="Bringans S."/>
            <person name="Cannon S."/>
            <person name="Edwards D."/>
            <person name="Foley R."/>
            <person name="Gao L.L."/>
            <person name="Harrison M.J."/>
            <person name="Huang W."/>
            <person name="Hurgobin B."/>
            <person name="Li S."/>
            <person name="Liu C.W."/>
            <person name="McGrath A."/>
            <person name="Morahan G."/>
            <person name="Murray J."/>
            <person name="Weller J."/>
            <person name="Jian J."/>
            <person name="Singh K.B."/>
        </authorList>
    </citation>
    <scope>NUCLEOTIDE SEQUENCE [LARGE SCALE GENOMIC DNA]</scope>
    <source>
        <strain evidence="4">cv. Tanjil</strain>
        <tissue evidence="3">Whole plant</tissue>
    </source>
</reference>
<comment type="subcellular location">
    <subcellularLocation>
        <location evidence="1">Nucleus</location>
    </subcellularLocation>
</comment>
<dbReference type="GO" id="GO:0000428">
    <property type="term" value="C:DNA-directed RNA polymerase complex"/>
    <property type="evidence" value="ECO:0007669"/>
    <property type="project" value="UniProtKB-KW"/>
</dbReference>
<evidence type="ECO:0000313" key="3">
    <source>
        <dbReference type="EMBL" id="OIV94306.1"/>
    </source>
</evidence>
<dbReference type="PANTHER" id="PTHR12709">
    <property type="entry name" value="DNA-DIRECTED RNA POLYMERASE II, III"/>
    <property type="match status" value="1"/>
</dbReference>
<dbReference type="GO" id="GO:0003697">
    <property type="term" value="F:single-stranded DNA binding"/>
    <property type="evidence" value="ECO:0007669"/>
    <property type="project" value="TreeGrafter"/>
</dbReference>
<comment type="function">
    <text evidence="1">DNA-dependent RNA polymerase which catalyzes the transcription of DNA into RNA using the four ribonucleoside triphosphates as substrates.</text>
</comment>
<name>A0A1J7H1Q3_LUPAN</name>
<keyword evidence="1" id="KW-0804">Transcription</keyword>
<proteinExistence type="predicted"/>
<gene>
    <name evidence="3" type="ORF">TanjilG_19312</name>
</gene>
<dbReference type="SUPFAM" id="SSF50249">
    <property type="entry name" value="Nucleic acid-binding proteins"/>
    <property type="match status" value="1"/>
</dbReference>
<dbReference type="STRING" id="3871.A0A1J7H1Q3"/>